<evidence type="ECO:0000313" key="1">
    <source>
        <dbReference type="EMBL" id="MCI82518.1"/>
    </source>
</evidence>
<proteinExistence type="predicted"/>
<evidence type="ECO:0000313" key="2">
    <source>
        <dbReference type="Proteomes" id="UP000265520"/>
    </source>
</evidence>
<feature type="non-terminal residue" evidence="1">
    <location>
        <position position="1"/>
    </location>
</feature>
<comment type="caution">
    <text evidence="1">The sequence shown here is derived from an EMBL/GenBank/DDBJ whole genome shotgun (WGS) entry which is preliminary data.</text>
</comment>
<organism evidence="1 2">
    <name type="scientific">Trifolium medium</name>
    <dbReference type="NCBI Taxonomy" id="97028"/>
    <lineage>
        <taxon>Eukaryota</taxon>
        <taxon>Viridiplantae</taxon>
        <taxon>Streptophyta</taxon>
        <taxon>Embryophyta</taxon>
        <taxon>Tracheophyta</taxon>
        <taxon>Spermatophyta</taxon>
        <taxon>Magnoliopsida</taxon>
        <taxon>eudicotyledons</taxon>
        <taxon>Gunneridae</taxon>
        <taxon>Pentapetalae</taxon>
        <taxon>rosids</taxon>
        <taxon>fabids</taxon>
        <taxon>Fabales</taxon>
        <taxon>Fabaceae</taxon>
        <taxon>Papilionoideae</taxon>
        <taxon>50 kb inversion clade</taxon>
        <taxon>NPAAA clade</taxon>
        <taxon>Hologalegina</taxon>
        <taxon>IRL clade</taxon>
        <taxon>Trifolieae</taxon>
        <taxon>Trifolium</taxon>
    </lineage>
</organism>
<keyword evidence="2" id="KW-1185">Reference proteome</keyword>
<accession>A0A392V2K2</accession>
<dbReference type="EMBL" id="LXQA011045413">
    <property type="protein sequence ID" value="MCI82518.1"/>
    <property type="molecule type" value="Genomic_DNA"/>
</dbReference>
<dbReference type="Proteomes" id="UP000265520">
    <property type="component" value="Unassembled WGS sequence"/>
</dbReference>
<reference evidence="1 2" key="1">
    <citation type="journal article" date="2018" name="Front. Plant Sci.">
        <title>Red Clover (Trifolium pratense) and Zigzag Clover (T. medium) - A Picture of Genomic Similarities and Differences.</title>
        <authorList>
            <person name="Dluhosova J."/>
            <person name="Istvanek J."/>
            <person name="Nedelnik J."/>
            <person name="Repkova J."/>
        </authorList>
    </citation>
    <scope>NUCLEOTIDE SEQUENCE [LARGE SCALE GENOMIC DNA]</scope>
    <source>
        <strain evidence="2">cv. 10/8</strain>
        <tissue evidence="1">Leaf</tissue>
    </source>
</reference>
<protein>
    <submittedName>
        <fullName evidence="1">Uncharacterized protein</fullName>
    </submittedName>
</protein>
<sequence length="15" mass="1662">VKSVVGLSRPYSLKE</sequence>
<name>A0A392V2K2_9FABA</name>